<evidence type="ECO:0000256" key="4">
    <source>
        <dbReference type="RuleBase" id="RU000304"/>
    </source>
</evidence>
<dbReference type="OrthoDB" id="40902at2759"/>
<evidence type="ECO:0000256" key="5">
    <source>
        <dbReference type="SAM" id="MobiDB-lite"/>
    </source>
</evidence>
<dbReference type="OMA" id="MARHITW"/>
<dbReference type="Pfam" id="PF00069">
    <property type="entry name" value="Pkinase"/>
    <property type="match status" value="1"/>
</dbReference>
<dbReference type="PANTHER" id="PTHR24347">
    <property type="entry name" value="SERINE/THREONINE-PROTEIN KINASE"/>
    <property type="match status" value="1"/>
</dbReference>
<keyword evidence="2 3" id="KW-0067">ATP-binding</keyword>
<dbReference type="Gene3D" id="2.60.200.20">
    <property type="match status" value="1"/>
</dbReference>
<sequence length="446" mass="51758">MDNQEKEKEKEIEKENFGDVEKAEDSESEDENQKQQAKTWGKLHSLNPKFLDFELNTIDKVTMGRSRKCQYRIRDKRISSYHCEIYRIVDESSDSKPFIIKLKDLSENGTYVNGSLVGKGNEEVILLHGDDISFIYTRKPKSPPPVANFIFKDYSIVPKDRQTESKLYEFYDVQRVLGVGNYATVKLGTDKKTGEKYAIKMIDKEKYVPNQTKVERDRLMDEINILKKIRHPSVVSAKDIFDSPNILYLVIDFYLIEFKEKGRYNEEESRIVFEKIASAIQYLHRKGIVHRDLKPENILLVSKDSDIDIKIVDFGLSRIITQTDKFNTFAGTLQYLAPEVIDNKTGYGKECDIWSCGVILYILLCGYMPFSSDSRPSLARQITRCELDFPNEIFEDVSVAAKNLIRRCLVIDPKKRITADQILEHPWIKGRPEEIQSEYQDVPDQK</sequence>
<dbReference type="SUPFAM" id="SSF49879">
    <property type="entry name" value="SMAD/FHA domain"/>
    <property type="match status" value="1"/>
</dbReference>
<dbReference type="SMART" id="SM00220">
    <property type="entry name" value="S_TKc"/>
    <property type="match status" value="1"/>
</dbReference>
<keyword evidence="4" id="KW-0723">Serine/threonine-protein kinase</keyword>
<keyword evidence="8" id="KW-0418">Kinase</keyword>
<dbReference type="InterPro" id="IPR011009">
    <property type="entry name" value="Kinase-like_dom_sf"/>
</dbReference>
<evidence type="ECO:0000256" key="1">
    <source>
        <dbReference type="ARBA" id="ARBA00022741"/>
    </source>
</evidence>
<dbReference type="Pfam" id="PF00498">
    <property type="entry name" value="FHA"/>
    <property type="match status" value="1"/>
</dbReference>
<evidence type="ECO:0000256" key="2">
    <source>
        <dbReference type="ARBA" id="ARBA00022840"/>
    </source>
</evidence>
<keyword evidence="9" id="KW-1185">Reference proteome</keyword>
<dbReference type="EMBL" id="JAPDFW010000077">
    <property type="protein sequence ID" value="KAJ5073051.1"/>
    <property type="molecule type" value="Genomic_DNA"/>
</dbReference>
<dbReference type="PROSITE" id="PS50011">
    <property type="entry name" value="PROTEIN_KINASE_DOM"/>
    <property type="match status" value="1"/>
</dbReference>
<reference evidence="8" key="1">
    <citation type="submission" date="2022-10" db="EMBL/GenBank/DDBJ databases">
        <title>Novel sulphate-reducing endosymbionts in the free-living metamonad Anaeramoeba.</title>
        <authorList>
            <person name="Jerlstrom-Hultqvist J."/>
            <person name="Cepicka I."/>
            <person name="Gallot-Lavallee L."/>
            <person name="Salas-Leiva D."/>
            <person name="Curtis B.A."/>
            <person name="Zahonova K."/>
            <person name="Pipaliya S."/>
            <person name="Dacks J."/>
            <person name="Roger A.J."/>
        </authorList>
    </citation>
    <scope>NUCLEOTIDE SEQUENCE</scope>
    <source>
        <strain evidence="8">BMAN</strain>
    </source>
</reference>
<dbReference type="AlphaFoldDB" id="A0A9Q0LI07"/>
<dbReference type="GO" id="GO:0004674">
    <property type="term" value="F:protein serine/threonine kinase activity"/>
    <property type="evidence" value="ECO:0007669"/>
    <property type="project" value="UniProtKB-KW"/>
</dbReference>
<evidence type="ECO:0000259" key="7">
    <source>
        <dbReference type="PROSITE" id="PS50011"/>
    </source>
</evidence>
<evidence type="ECO:0000259" key="6">
    <source>
        <dbReference type="PROSITE" id="PS50006"/>
    </source>
</evidence>
<dbReference type="InterPro" id="IPR000253">
    <property type="entry name" value="FHA_dom"/>
</dbReference>
<dbReference type="SUPFAM" id="SSF56112">
    <property type="entry name" value="Protein kinase-like (PK-like)"/>
    <property type="match status" value="1"/>
</dbReference>
<dbReference type="CDD" id="cd05117">
    <property type="entry name" value="STKc_CAMK"/>
    <property type="match status" value="1"/>
</dbReference>
<dbReference type="PROSITE" id="PS50006">
    <property type="entry name" value="FHA_DOMAIN"/>
    <property type="match status" value="1"/>
</dbReference>
<evidence type="ECO:0000313" key="8">
    <source>
        <dbReference type="EMBL" id="KAJ5073051.1"/>
    </source>
</evidence>
<dbReference type="GO" id="GO:0005524">
    <property type="term" value="F:ATP binding"/>
    <property type="evidence" value="ECO:0007669"/>
    <property type="project" value="UniProtKB-UniRule"/>
</dbReference>
<organism evidence="8 9">
    <name type="scientific">Anaeramoeba ignava</name>
    <name type="common">Anaerobic marine amoeba</name>
    <dbReference type="NCBI Taxonomy" id="1746090"/>
    <lineage>
        <taxon>Eukaryota</taxon>
        <taxon>Metamonada</taxon>
        <taxon>Anaeramoebidae</taxon>
        <taxon>Anaeramoeba</taxon>
    </lineage>
</organism>
<dbReference type="InterPro" id="IPR008984">
    <property type="entry name" value="SMAD_FHA_dom_sf"/>
</dbReference>
<evidence type="ECO:0000256" key="3">
    <source>
        <dbReference type="PROSITE-ProRule" id="PRU10141"/>
    </source>
</evidence>
<comment type="similarity">
    <text evidence="4">Belongs to the protein kinase superfamily.</text>
</comment>
<dbReference type="PROSITE" id="PS00107">
    <property type="entry name" value="PROTEIN_KINASE_ATP"/>
    <property type="match status" value="1"/>
</dbReference>
<feature type="domain" description="Protein kinase" evidence="7">
    <location>
        <begin position="171"/>
        <end position="428"/>
    </location>
</feature>
<feature type="compositionally biased region" description="Basic and acidic residues" evidence="5">
    <location>
        <begin position="1"/>
        <end position="25"/>
    </location>
</feature>
<keyword evidence="1 3" id="KW-0547">Nucleotide-binding</keyword>
<dbReference type="SMART" id="SM00240">
    <property type="entry name" value="FHA"/>
    <property type="match status" value="1"/>
</dbReference>
<dbReference type="Proteomes" id="UP001149090">
    <property type="component" value="Unassembled WGS sequence"/>
</dbReference>
<dbReference type="InterPro" id="IPR008271">
    <property type="entry name" value="Ser/Thr_kinase_AS"/>
</dbReference>
<feature type="binding site" evidence="3">
    <location>
        <position position="200"/>
    </location>
    <ligand>
        <name>ATP</name>
        <dbReference type="ChEBI" id="CHEBI:30616"/>
    </ligand>
</feature>
<dbReference type="Gene3D" id="3.30.200.20">
    <property type="entry name" value="Phosphorylase Kinase, domain 1"/>
    <property type="match status" value="1"/>
</dbReference>
<comment type="caution">
    <text evidence="8">The sequence shown here is derived from an EMBL/GenBank/DDBJ whole genome shotgun (WGS) entry which is preliminary data.</text>
</comment>
<accession>A0A9Q0LI07</accession>
<name>A0A9Q0LI07_ANAIG</name>
<protein>
    <submittedName>
        <fullName evidence="8">Serine/threonine-protein kinase</fullName>
    </submittedName>
</protein>
<feature type="domain" description="FHA" evidence="6">
    <location>
        <begin position="61"/>
        <end position="117"/>
    </location>
</feature>
<dbReference type="InterPro" id="IPR000719">
    <property type="entry name" value="Prot_kinase_dom"/>
</dbReference>
<dbReference type="Gene3D" id="1.10.510.10">
    <property type="entry name" value="Transferase(Phosphotransferase) domain 1"/>
    <property type="match status" value="1"/>
</dbReference>
<proteinExistence type="inferred from homology"/>
<dbReference type="PROSITE" id="PS00108">
    <property type="entry name" value="PROTEIN_KINASE_ST"/>
    <property type="match status" value="1"/>
</dbReference>
<keyword evidence="8" id="KW-0808">Transferase</keyword>
<dbReference type="FunFam" id="1.10.510.10:FF:000571">
    <property type="entry name" value="Maternal embryonic leucine zipper kinase"/>
    <property type="match status" value="1"/>
</dbReference>
<feature type="region of interest" description="Disordered" evidence="5">
    <location>
        <begin position="1"/>
        <end position="39"/>
    </location>
</feature>
<dbReference type="InterPro" id="IPR017441">
    <property type="entry name" value="Protein_kinase_ATP_BS"/>
</dbReference>
<evidence type="ECO:0000313" key="9">
    <source>
        <dbReference type="Proteomes" id="UP001149090"/>
    </source>
</evidence>
<dbReference type="CDD" id="cd22670">
    <property type="entry name" value="FHA_MEK1-like"/>
    <property type="match status" value="1"/>
</dbReference>
<gene>
    <name evidence="8" type="ORF">M0811_09006</name>
</gene>